<dbReference type="Proteomes" id="UP000000862">
    <property type="component" value="Segment"/>
</dbReference>
<keyword evidence="3" id="KW-1185">Reference proteome</keyword>
<organismHost>
    <name type="scientific">Chlorella</name>
    <dbReference type="NCBI Taxonomy" id="3071"/>
</organismHost>
<reference evidence="2 3" key="4">
    <citation type="journal article" date="1996" name="Virology">
        <title>Analysis of 76 kb of the chlorella virus PBCV-1 330-kb genome: map positions 182 to 258.</title>
        <authorList>
            <person name="Kutish G.F."/>
            <person name="Li Y."/>
            <person name="Lu Z."/>
            <person name="Furuta M."/>
            <person name="Rock D.L."/>
            <person name="Van Etten J.L."/>
        </authorList>
    </citation>
    <scope>NUCLEOTIDE SEQUENCE [LARGE SCALE GENOMIC DNA]</scope>
</reference>
<reference evidence="2 3" key="2">
    <citation type="journal article" date="1995" name="Virology">
        <title>Analysis of 43 kb of the Chlorella virus PBCV-1 330-kb genome: map positions 45 to 88.</title>
        <authorList>
            <person name="Li Y."/>
            <person name="Lu Z."/>
            <person name="Burbank D.E."/>
            <person name="Kutish G.F."/>
            <person name="Rock D.L."/>
            <person name="Van Etten J.L."/>
        </authorList>
    </citation>
    <scope>NUCLEOTIDE SEQUENCE [LARGE SCALE GENOMIC DNA]</scope>
</reference>
<sequence>MGKCRYVWADGFRRLPRSLPRCLLETFFMAIRMATSFYVIFLFVICHLSFVICHLSFILRYYKRLLESYNG</sequence>
<feature type="transmembrane region" description="Helical" evidence="1">
    <location>
        <begin position="37"/>
        <end position="59"/>
    </location>
</feature>
<keyword evidence="1" id="KW-0812">Transmembrane</keyword>
<proteinExistence type="predicted"/>
<reference evidence="2 3" key="8">
    <citation type="journal article" date="2010" name="J. Virol.">
        <title>Microarray analysis of Paramecium bursaria chlorella virus 1 transcription.</title>
        <authorList>
            <person name="Yanai-Balser G.M."/>
            <person name="Duncan G.A."/>
            <person name="Eudy J.D."/>
            <person name="Wang D."/>
            <person name="Li X."/>
            <person name="Agarkova I.V."/>
            <person name="Dunigan D.D."/>
            <person name="Van Etten J.L."/>
        </authorList>
    </citation>
    <scope>NUCLEOTIDE SEQUENCE [LARGE SCALE GENOMIC DNA]</scope>
</reference>
<dbReference type="KEGG" id="vg:917999"/>
<dbReference type="PIR" id="T17587">
    <property type="entry name" value="T17587"/>
</dbReference>
<reference evidence="2 3" key="3">
    <citation type="journal article" date="1996" name="Virology">
        <title>Analysis of 94 kb of the chlorella virus PBCV-1 330-kb genome: map positions 88 to 182.</title>
        <authorList>
            <person name="Lu Z."/>
            <person name="Li Y."/>
            <person name="Que Q."/>
            <person name="Kutish G.F."/>
            <person name="Rock D.L."/>
            <person name="Van Etten J.L."/>
        </authorList>
    </citation>
    <scope>NUCLEOTIDE SEQUENCE [LARGE SCALE GENOMIC DNA]</scope>
</reference>
<name>Q84418_PBCV1</name>
<reference evidence="2 3" key="5">
    <citation type="journal article" date="1997" name="Virology">
        <title>Analysis of 74 kb of DNA located at the right end of the 330-kb chlorella virus PBCV-1 genome.</title>
        <authorList>
            <person name="Li Y."/>
            <person name="Lu Z."/>
            <person name="Sun L."/>
            <person name="Ropp S."/>
            <person name="Kutish G.F."/>
            <person name="Rock D.L."/>
            <person name="Van Etten J.L."/>
        </authorList>
    </citation>
    <scope>NUCLEOTIDE SEQUENCE [LARGE SCALE GENOMIC DNA]</scope>
</reference>
<evidence type="ECO:0000313" key="3">
    <source>
        <dbReference type="Proteomes" id="UP000000862"/>
    </source>
</evidence>
<dbReference type="RefSeq" id="NP_048445.1">
    <property type="nucleotide sequence ID" value="NC_000852.5"/>
</dbReference>
<keyword evidence="1" id="KW-1133">Transmembrane helix</keyword>
<evidence type="ECO:0000256" key="1">
    <source>
        <dbReference type="SAM" id="Phobius"/>
    </source>
</evidence>
<gene>
    <name evidence="2" type="primary">a097R</name>
</gene>
<reference evidence="2 3" key="6">
    <citation type="journal article" date="1999" name="Virology">
        <title>Chlorella virus PBCV-1 encodes a functional homospermidine synthase.</title>
        <authorList>
            <person name="Kaiser A."/>
            <person name="Vollmert M."/>
            <person name="Tholl D."/>
            <person name="Graves M.V."/>
            <person name="Gurnon J.R."/>
            <person name="Xing W."/>
            <person name="Lisec A.D."/>
            <person name="Nickerson K.W."/>
            <person name="Van Etten J.L."/>
        </authorList>
    </citation>
    <scope>NUCLEOTIDE SEQUENCE [LARGE SCALE GENOMIC DNA]</scope>
</reference>
<dbReference type="EMBL" id="JF411744">
    <property type="protein sequence ID" value="AAC96465.1"/>
    <property type="molecule type" value="Genomic_DNA"/>
</dbReference>
<evidence type="ECO:0000313" key="2">
    <source>
        <dbReference type="EMBL" id="AAC96465.1"/>
    </source>
</evidence>
<protein>
    <submittedName>
        <fullName evidence="2">Uncharacterized protein</fullName>
    </submittedName>
</protein>
<keyword evidence="1" id="KW-0472">Membrane</keyword>
<accession>Q84418</accession>
<reference evidence="2 3" key="7">
    <citation type="journal article" date="2000" name="Virology">
        <title>Characterization of a beta-1,3-glucanase encoded by chlorella virus PBCV-1.</title>
        <authorList>
            <person name="Sun L."/>
            <person name="Gurnon J.R."/>
            <person name="Adams B.J."/>
            <person name="Graves M.V."/>
            <person name="Van Etten J.L."/>
        </authorList>
    </citation>
    <scope>NUCLEOTIDE SEQUENCE [LARGE SCALE GENOMIC DNA]</scope>
</reference>
<reference evidence="2 3" key="1">
    <citation type="journal article" date="1995" name="Virology">
        <title>Analysis of 45 kb of DNA located at the left end of the chlorella virus PBCV-1 genome.</title>
        <authorList>
            <person name="Lu Z."/>
            <person name="Li Y."/>
            <person name="Zhang Y."/>
            <person name="Kutish G.F."/>
            <person name="Rock D.L."/>
            <person name="Van Etten J.L."/>
        </authorList>
    </citation>
    <scope>NUCLEOTIDE SEQUENCE [LARGE SCALE GENOMIC DNA]</scope>
</reference>
<organism evidence="2 3">
    <name type="scientific">Paramecium bursaria Chlorella virus 1</name>
    <name type="common">PBCV-1</name>
    <dbReference type="NCBI Taxonomy" id="10506"/>
    <lineage>
        <taxon>Viruses</taxon>
        <taxon>Varidnaviria</taxon>
        <taxon>Bamfordvirae</taxon>
        <taxon>Nucleocytoviricota</taxon>
        <taxon>Megaviricetes</taxon>
        <taxon>Algavirales</taxon>
        <taxon>Phycodnaviridae</taxon>
        <taxon>Chlorovirus</taxon>
        <taxon>Chlorovirus vanettense</taxon>
    </lineage>
</organism>
<dbReference type="GeneID" id="917999"/>